<evidence type="ECO:0000313" key="3">
    <source>
        <dbReference type="Proteomes" id="UP001231189"/>
    </source>
</evidence>
<dbReference type="Gene3D" id="3.40.50.300">
    <property type="entry name" value="P-loop containing nucleotide triphosphate hydrolases"/>
    <property type="match status" value="1"/>
</dbReference>
<dbReference type="GO" id="GO:0043531">
    <property type="term" value="F:ADP binding"/>
    <property type="evidence" value="ECO:0007669"/>
    <property type="project" value="InterPro"/>
</dbReference>
<dbReference type="EMBL" id="JAUUTY010000006">
    <property type="protein sequence ID" value="KAK1614045.1"/>
    <property type="molecule type" value="Genomic_DNA"/>
</dbReference>
<dbReference type="Pfam" id="PF00931">
    <property type="entry name" value="NB-ARC"/>
    <property type="match status" value="1"/>
</dbReference>
<feature type="domain" description="NB-ARC" evidence="1">
    <location>
        <begin position="83"/>
        <end position="142"/>
    </location>
</feature>
<dbReference type="PANTHER" id="PTHR19338">
    <property type="entry name" value="TRANSLOCASE OF INNER MITOCHONDRIAL MEMBRANE 13 HOMOLOG"/>
    <property type="match status" value="1"/>
</dbReference>
<dbReference type="PANTHER" id="PTHR19338:SF32">
    <property type="entry name" value="OS06G0287500 PROTEIN"/>
    <property type="match status" value="1"/>
</dbReference>
<sequence length="243" mass="27825">MKLKDRRWIAVQIRNLKTRVEEVSNRNTCYNLIKTESSRTIDEVDSYSEDVRNHSSSNIDEGELAGFAKPKKELFELVDVNTKDGRAKVICVVGMGRLGKTTVARKTYESKEDIVNNFSCYAWITVSQSFFKIEIFSIKDALLLFERFKIEMLKNMMAQLLGVESLKKCLKELQGKVMQVKYLAEYLREELKNKRIIGINRLPRLKEISLGYGGKVANLVVLQGEVDEHPTVPCETEGELQPP</sequence>
<dbReference type="SUPFAM" id="SSF52540">
    <property type="entry name" value="P-loop containing nucleoside triphosphate hydrolases"/>
    <property type="match status" value="1"/>
</dbReference>
<gene>
    <name evidence="2" type="ORF">QYE76_019562</name>
</gene>
<evidence type="ECO:0000313" key="2">
    <source>
        <dbReference type="EMBL" id="KAK1614045.1"/>
    </source>
</evidence>
<organism evidence="2 3">
    <name type="scientific">Lolium multiflorum</name>
    <name type="common">Italian ryegrass</name>
    <name type="synonym">Lolium perenne subsp. multiflorum</name>
    <dbReference type="NCBI Taxonomy" id="4521"/>
    <lineage>
        <taxon>Eukaryota</taxon>
        <taxon>Viridiplantae</taxon>
        <taxon>Streptophyta</taxon>
        <taxon>Embryophyta</taxon>
        <taxon>Tracheophyta</taxon>
        <taxon>Spermatophyta</taxon>
        <taxon>Magnoliopsida</taxon>
        <taxon>Liliopsida</taxon>
        <taxon>Poales</taxon>
        <taxon>Poaceae</taxon>
        <taxon>BOP clade</taxon>
        <taxon>Pooideae</taxon>
        <taxon>Poodae</taxon>
        <taxon>Poeae</taxon>
        <taxon>Poeae Chloroplast Group 2 (Poeae type)</taxon>
        <taxon>Loliodinae</taxon>
        <taxon>Loliinae</taxon>
        <taxon>Lolium</taxon>
    </lineage>
</organism>
<comment type="caution">
    <text evidence="2">The sequence shown here is derived from an EMBL/GenBank/DDBJ whole genome shotgun (WGS) entry which is preliminary data.</text>
</comment>
<proteinExistence type="predicted"/>
<protein>
    <recommendedName>
        <fullName evidence="1">NB-ARC domain-containing protein</fullName>
    </recommendedName>
</protein>
<evidence type="ECO:0000259" key="1">
    <source>
        <dbReference type="Pfam" id="PF00931"/>
    </source>
</evidence>
<dbReference type="AlphaFoldDB" id="A0AAD8VR38"/>
<reference evidence="2" key="1">
    <citation type="submission" date="2023-07" db="EMBL/GenBank/DDBJ databases">
        <title>A chromosome-level genome assembly of Lolium multiflorum.</title>
        <authorList>
            <person name="Chen Y."/>
            <person name="Copetti D."/>
            <person name="Kolliker R."/>
            <person name="Studer B."/>
        </authorList>
    </citation>
    <scope>NUCLEOTIDE SEQUENCE</scope>
    <source>
        <strain evidence="2">02402/16</strain>
        <tissue evidence="2">Leaf</tissue>
    </source>
</reference>
<accession>A0AAD8VR38</accession>
<keyword evidence="3" id="KW-1185">Reference proteome</keyword>
<name>A0AAD8VR38_LOLMU</name>
<dbReference type="Proteomes" id="UP001231189">
    <property type="component" value="Unassembled WGS sequence"/>
</dbReference>
<dbReference type="InterPro" id="IPR027417">
    <property type="entry name" value="P-loop_NTPase"/>
</dbReference>
<dbReference type="InterPro" id="IPR002182">
    <property type="entry name" value="NB-ARC"/>
</dbReference>